<protein>
    <submittedName>
        <fullName evidence="1">WRKY transcription factor</fullName>
    </submittedName>
</protein>
<reference evidence="2" key="1">
    <citation type="journal article" date="2024" name="IScience">
        <title>Strigolactones Initiate the Formation of Haustorium-like Structures in Castilleja.</title>
        <authorList>
            <person name="Buerger M."/>
            <person name="Peterson D."/>
            <person name="Chory J."/>
        </authorList>
    </citation>
    <scope>NUCLEOTIDE SEQUENCE [LARGE SCALE GENOMIC DNA]</scope>
</reference>
<dbReference type="AlphaFoldDB" id="A0ABD3BZN2"/>
<comment type="caution">
    <text evidence="1">The sequence shown here is derived from an EMBL/GenBank/DDBJ whole genome shotgun (WGS) entry which is preliminary data.</text>
</comment>
<keyword evidence="2" id="KW-1185">Reference proteome</keyword>
<name>A0ABD3BZN2_9LAMI</name>
<proteinExistence type="predicted"/>
<organism evidence="1 2">
    <name type="scientific">Castilleja foliolosa</name>
    <dbReference type="NCBI Taxonomy" id="1961234"/>
    <lineage>
        <taxon>Eukaryota</taxon>
        <taxon>Viridiplantae</taxon>
        <taxon>Streptophyta</taxon>
        <taxon>Embryophyta</taxon>
        <taxon>Tracheophyta</taxon>
        <taxon>Spermatophyta</taxon>
        <taxon>Magnoliopsida</taxon>
        <taxon>eudicotyledons</taxon>
        <taxon>Gunneridae</taxon>
        <taxon>Pentapetalae</taxon>
        <taxon>asterids</taxon>
        <taxon>lamiids</taxon>
        <taxon>Lamiales</taxon>
        <taxon>Orobanchaceae</taxon>
        <taxon>Pedicularideae</taxon>
        <taxon>Castillejinae</taxon>
        <taxon>Castilleja</taxon>
    </lineage>
</organism>
<evidence type="ECO:0000313" key="1">
    <source>
        <dbReference type="EMBL" id="KAL3622732.1"/>
    </source>
</evidence>
<accession>A0ABD3BZN2</accession>
<sequence>MSFSKSNNNRQMQTMQHNQTLYTLQMLQDADNFAFNGGFGNLAGYYSNQMRQQTDNNNNKEEFIPNNNNNTNIISLAKEEPKDDLFFDSFLN</sequence>
<gene>
    <name evidence="1" type="primary">WRKY25</name>
    <name evidence="1" type="ORF">CASFOL_033340</name>
</gene>
<evidence type="ECO:0000313" key="2">
    <source>
        <dbReference type="Proteomes" id="UP001632038"/>
    </source>
</evidence>
<dbReference type="EMBL" id="JAVIJP010000058">
    <property type="protein sequence ID" value="KAL3622732.1"/>
    <property type="molecule type" value="Genomic_DNA"/>
</dbReference>
<dbReference type="Proteomes" id="UP001632038">
    <property type="component" value="Unassembled WGS sequence"/>
</dbReference>